<evidence type="ECO:0000313" key="2">
    <source>
        <dbReference type="Proteomes" id="UP000014480"/>
    </source>
</evidence>
<gene>
    <name evidence="1" type="ORF">Cob_v012311</name>
</gene>
<protein>
    <submittedName>
        <fullName evidence="1">Uncharacterized protein</fullName>
    </submittedName>
</protein>
<reference evidence="2" key="1">
    <citation type="journal article" date="2013" name="New Phytol.">
        <title>Comparative genomic and transcriptomic analyses reveal the hemibiotrophic stage shift of Colletotrichum fungi.</title>
        <authorList>
            <person name="Gan P."/>
            <person name="Ikeda K."/>
            <person name="Irieda H."/>
            <person name="Narusaka M."/>
            <person name="O'Connell R.J."/>
            <person name="Narusaka Y."/>
            <person name="Takano Y."/>
            <person name="Kubo Y."/>
            <person name="Shirasu K."/>
        </authorList>
    </citation>
    <scope>NUCLEOTIDE SEQUENCE [LARGE SCALE GENOMIC DNA]</scope>
    <source>
        <strain evidence="2">104-T / ATCC 96160 / CBS 514.97 / LARS 414 / MAFF 240422</strain>
    </source>
</reference>
<dbReference type="EMBL" id="AMCV02000048">
    <property type="protein sequence ID" value="TDZ14740.1"/>
    <property type="molecule type" value="Genomic_DNA"/>
</dbReference>
<keyword evidence="2" id="KW-1185">Reference proteome</keyword>
<dbReference type="HOGENOM" id="CLU_794563_0_0_1"/>
<dbReference type="AlphaFoldDB" id="N4VDG1"/>
<name>N4VDG1_COLOR</name>
<comment type="caution">
    <text evidence="1">The sequence shown here is derived from an EMBL/GenBank/DDBJ whole genome shotgun (WGS) entry which is preliminary data.</text>
</comment>
<proteinExistence type="predicted"/>
<sequence length="349" mass="36192">MHLPTLLAASQAGSALSCALYAATQYPQIATYNYDCRDLATDAWGLSVCLLQRNTLNTIMGCANSNANEILSWTVAPGSRVDSLDLIPSDTLAADKLRLMDNDGDGLLRVTPRGLLLVASRLPACKSCRAEDAFLRCPYEDYQKFIGCLCCESVSAKKISCLEDCIYSSGYGPFSQPKQFQRMPWSCKASCVKPRKKGTASNVEDAQSAEYPGSDNSTLGSCDADVYKVVDGERVSDCDDAEAFSNTLTLLTTVTSWGKLDQYAVPTGTASGTNTFGAEVATGTAAASAAADGAAQTVSLASSSAATSAGSAASTSAGGAGSGVGANAVPLKMSALVLLVAVMALFVYV</sequence>
<dbReference type="Proteomes" id="UP000014480">
    <property type="component" value="Unassembled WGS sequence"/>
</dbReference>
<dbReference type="OrthoDB" id="10650321at2759"/>
<reference evidence="2" key="2">
    <citation type="journal article" date="2019" name="Mol. Plant Microbe Interact.">
        <title>Genome sequence resources for four phytopathogenic fungi from the Colletotrichum orbiculare species complex.</title>
        <authorList>
            <person name="Gan P."/>
            <person name="Tsushima A."/>
            <person name="Narusaka M."/>
            <person name="Narusaka Y."/>
            <person name="Takano Y."/>
            <person name="Kubo Y."/>
            <person name="Shirasu K."/>
        </authorList>
    </citation>
    <scope>GENOME REANNOTATION</scope>
    <source>
        <strain evidence="2">104-T / ATCC 96160 / CBS 514.97 / LARS 414 / MAFF 240422</strain>
    </source>
</reference>
<evidence type="ECO:0000313" key="1">
    <source>
        <dbReference type="EMBL" id="TDZ14740.1"/>
    </source>
</evidence>
<accession>N4VDG1</accession>
<organism evidence="1 2">
    <name type="scientific">Colletotrichum orbiculare (strain 104-T / ATCC 96160 / CBS 514.97 / LARS 414 / MAFF 240422)</name>
    <name type="common">Cucumber anthracnose fungus</name>
    <name type="synonym">Colletotrichum lagenarium</name>
    <dbReference type="NCBI Taxonomy" id="1213857"/>
    <lineage>
        <taxon>Eukaryota</taxon>
        <taxon>Fungi</taxon>
        <taxon>Dikarya</taxon>
        <taxon>Ascomycota</taxon>
        <taxon>Pezizomycotina</taxon>
        <taxon>Sordariomycetes</taxon>
        <taxon>Hypocreomycetidae</taxon>
        <taxon>Glomerellales</taxon>
        <taxon>Glomerellaceae</taxon>
        <taxon>Colletotrichum</taxon>
        <taxon>Colletotrichum orbiculare species complex</taxon>
    </lineage>
</organism>